<accession>A0A0G4GD27</accession>
<evidence type="ECO:0000313" key="2">
    <source>
        <dbReference type="EMBL" id="CEM26892.1"/>
    </source>
</evidence>
<protein>
    <submittedName>
        <fullName evidence="2">Uncharacterized protein</fullName>
    </submittedName>
</protein>
<proteinExistence type="predicted"/>
<sequence>MFRSLLATAVGAFCLSSTDAFRLGGLKTATPKSRASNLRADEIAPGVTVDPAVMAAGALAPLLTAVDPAHAYGQYVGVSGSDDAPLFGGKNAQALAWFVTLSFVFWVYRTAQVNPDEETYDFTERELLEKINWCIRNGDPETAAYLEGEYEKQMREIYGEKPKNYKTLKAKQF</sequence>
<name>A0A0G4GD27_9ALVE</name>
<feature type="signal peptide" evidence="1">
    <location>
        <begin position="1"/>
        <end position="20"/>
    </location>
</feature>
<gene>
    <name evidence="2" type="ORF">Cvel_4506</name>
</gene>
<dbReference type="AlphaFoldDB" id="A0A0G4GD27"/>
<feature type="chain" id="PRO_5005189846" evidence="1">
    <location>
        <begin position="21"/>
        <end position="173"/>
    </location>
</feature>
<dbReference type="VEuPathDB" id="CryptoDB:Cvel_4506"/>
<reference evidence="2" key="1">
    <citation type="submission" date="2014-11" db="EMBL/GenBank/DDBJ databases">
        <authorList>
            <person name="Otto D Thomas"/>
            <person name="Naeem Raeece"/>
        </authorList>
    </citation>
    <scope>NUCLEOTIDE SEQUENCE</scope>
</reference>
<keyword evidence="1" id="KW-0732">Signal</keyword>
<dbReference type="EMBL" id="CDMZ01001081">
    <property type="protein sequence ID" value="CEM26892.1"/>
    <property type="molecule type" value="Genomic_DNA"/>
</dbReference>
<evidence type="ECO:0000256" key="1">
    <source>
        <dbReference type="SAM" id="SignalP"/>
    </source>
</evidence>
<organism evidence="2">
    <name type="scientific">Chromera velia CCMP2878</name>
    <dbReference type="NCBI Taxonomy" id="1169474"/>
    <lineage>
        <taxon>Eukaryota</taxon>
        <taxon>Sar</taxon>
        <taxon>Alveolata</taxon>
        <taxon>Colpodellida</taxon>
        <taxon>Chromeraceae</taxon>
        <taxon>Chromera</taxon>
    </lineage>
</organism>